<evidence type="ECO:0000256" key="2">
    <source>
        <dbReference type="ARBA" id="ARBA00005042"/>
    </source>
</evidence>
<keyword evidence="11 15" id="KW-0472">Membrane</keyword>
<evidence type="ECO:0000256" key="11">
    <source>
        <dbReference type="ARBA" id="ARBA00023136"/>
    </source>
</evidence>
<evidence type="ECO:0000256" key="6">
    <source>
        <dbReference type="ARBA" id="ARBA00014944"/>
    </source>
</evidence>
<dbReference type="Gene3D" id="1.20.120.1760">
    <property type="match status" value="1"/>
</dbReference>
<evidence type="ECO:0000256" key="12">
    <source>
        <dbReference type="ARBA" id="ARBA00023209"/>
    </source>
</evidence>
<proteinExistence type="inferred from homology"/>
<comment type="similarity">
    <text evidence="4">Belongs to the CDP-alcohol phosphatidyltransferase class-I family.</text>
</comment>
<evidence type="ECO:0000256" key="9">
    <source>
        <dbReference type="ARBA" id="ARBA00022989"/>
    </source>
</evidence>
<protein>
    <recommendedName>
        <fullName evidence="6">CDP-diacylglycerol--glycerol-3-phosphate 3-phosphatidyltransferase</fullName>
        <ecNumber evidence="5">2.7.8.5</ecNumber>
    </recommendedName>
</protein>
<dbReference type="InterPro" id="IPR050324">
    <property type="entry name" value="CDP-alcohol_PTase-I"/>
</dbReference>
<evidence type="ECO:0000256" key="1">
    <source>
        <dbReference type="ARBA" id="ARBA00004141"/>
    </source>
</evidence>
<keyword evidence="13" id="KW-1208">Phospholipid metabolism</keyword>
<evidence type="ECO:0000256" key="8">
    <source>
        <dbReference type="ARBA" id="ARBA00022692"/>
    </source>
</evidence>
<keyword evidence="12" id="KW-0594">Phospholipid biosynthesis</keyword>
<dbReference type="InterPro" id="IPR000462">
    <property type="entry name" value="CDP-OH_P_trans"/>
</dbReference>
<evidence type="ECO:0000256" key="3">
    <source>
        <dbReference type="ARBA" id="ARBA00005189"/>
    </source>
</evidence>
<dbReference type="GO" id="GO:0016020">
    <property type="term" value="C:membrane"/>
    <property type="evidence" value="ECO:0007669"/>
    <property type="project" value="UniProtKB-SubCell"/>
</dbReference>
<feature type="transmembrane region" description="Helical" evidence="15">
    <location>
        <begin position="154"/>
        <end position="173"/>
    </location>
</feature>
<evidence type="ECO:0000256" key="4">
    <source>
        <dbReference type="ARBA" id="ARBA00010441"/>
    </source>
</evidence>
<reference evidence="16 17" key="1">
    <citation type="submission" date="2016-10" db="EMBL/GenBank/DDBJ databases">
        <authorList>
            <person name="de Groot N.N."/>
        </authorList>
    </citation>
    <scope>NUCLEOTIDE SEQUENCE [LARGE SCALE GENOMIC DNA]</scope>
    <source>
        <strain evidence="16 17">DSM 25584</strain>
    </source>
</reference>
<comment type="pathway">
    <text evidence="2">Phospholipid metabolism; phosphatidylglycerol biosynthesis; phosphatidylglycerol from CDP-diacylglycerol: step 1/2.</text>
</comment>
<evidence type="ECO:0000256" key="5">
    <source>
        <dbReference type="ARBA" id="ARBA00013170"/>
    </source>
</evidence>
<dbReference type="AlphaFoldDB" id="A0A1G7P8S0"/>
<organism evidence="16 17">
    <name type="scientific">Limimonas halophila</name>
    <dbReference type="NCBI Taxonomy" id="1082479"/>
    <lineage>
        <taxon>Bacteria</taxon>
        <taxon>Pseudomonadati</taxon>
        <taxon>Pseudomonadota</taxon>
        <taxon>Alphaproteobacteria</taxon>
        <taxon>Rhodospirillales</taxon>
        <taxon>Rhodovibrionaceae</taxon>
        <taxon>Limimonas</taxon>
    </lineage>
</organism>
<feature type="transmembrane region" description="Helical" evidence="15">
    <location>
        <begin position="130"/>
        <end position="148"/>
    </location>
</feature>
<dbReference type="Proteomes" id="UP000199415">
    <property type="component" value="Unassembled WGS sequence"/>
</dbReference>
<dbReference type="OrthoDB" id="9796672at2"/>
<evidence type="ECO:0000256" key="13">
    <source>
        <dbReference type="ARBA" id="ARBA00023264"/>
    </source>
</evidence>
<keyword evidence="8 15" id="KW-0812">Transmembrane</keyword>
<dbReference type="EMBL" id="FNCE01000002">
    <property type="protein sequence ID" value="SDF82537.1"/>
    <property type="molecule type" value="Genomic_DNA"/>
</dbReference>
<dbReference type="PANTHER" id="PTHR14269:SF62">
    <property type="entry name" value="CDP-DIACYLGLYCEROL--GLYCEROL-3-PHOSPHATE 3-PHOSPHATIDYLTRANSFERASE 1, CHLOROPLASTIC"/>
    <property type="match status" value="1"/>
</dbReference>
<dbReference type="PANTHER" id="PTHR14269">
    <property type="entry name" value="CDP-DIACYLGLYCEROL--GLYCEROL-3-PHOSPHATE 3-PHOSPHATIDYLTRANSFERASE-RELATED"/>
    <property type="match status" value="1"/>
</dbReference>
<evidence type="ECO:0000313" key="17">
    <source>
        <dbReference type="Proteomes" id="UP000199415"/>
    </source>
</evidence>
<gene>
    <name evidence="16" type="ORF">SAMN05216241_102472</name>
</gene>
<evidence type="ECO:0000313" key="16">
    <source>
        <dbReference type="EMBL" id="SDF82537.1"/>
    </source>
</evidence>
<keyword evidence="17" id="KW-1185">Reference proteome</keyword>
<comment type="subcellular location">
    <subcellularLocation>
        <location evidence="1">Membrane</location>
        <topology evidence="1">Multi-pass membrane protein</topology>
    </subcellularLocation>
</comment>
<dbReference type="GO" id="GO:0008444">
    <property type="term" value="F:CDP-diacylglycerol-glycerol-3-phosphate 3-phosphatidyltransferase activity"/>
    <property type="evidence" value="ECO:0007669"/>
    <property type="project" value="UniProtKB-EC"/>
</dbReference>
<comment type="catalytic activity">
    <reaction evidence="14">
        <text>a CDP-1,2-diacyl-sn-glycerol + sn-glycerol 3-phosphate = a 1,2-diacyl-sn-glycero-3-phospho-(1'-sn-glycero-3'-phosphate) + CMP + H(+)</text>
        <dbReference type="Rhea" id="RHEA:12593"/>
        <dbReference type="ChEBI" id="CHEBI:15378"/>
        <dbReference type="ChEBI" id="CHEBI:57597"/>
        <dbReference type="ChEBI" id="CHEBI:58332"/>
        <dbReference type="ChEBI" id="CHEBI:60110"/>
        <dbReference type="ChEBI" id="CHEBI:60377"/>
        <dbReference type="EC" id="2.7.8.5"/>
    </reaction>
</comment>
<dbReference type="STRING" id="1082479.SAMN05216241_102472"/>
<evidence type="ECO:0000256" key="10">
    <source>
        <dbReference type="ARBA" id="ARBA00023098"/>
    </source>
</evidence>
<dbReference type="RefSeq" id="WP_090019073.1">
    <property type="nucleotide sequence ID" value="NZ_FNCE01000002.1"/>
</dbReference>
<dbReference type="GO" id="GO:0046474">
    <property type="term" value="P:glycerophospholipid biosynthetic process"/>
    <property type="evidence" value="ECO:0007669"/>
    <property type="project" value="TreeGrafter"/>
</dbReference>
<keyword evidence="7" id="KW-0444">Lipid biosynthesis</keyword>
<accession>A0A1G7P8S0</accession>
<evidence type="ECO:0000256" key="14">
    <source>
        <dbReference type="ARBA" id="ARBA00048586"/>
    </source>
</evidence>
<evidence type="ECO:0000256" key="15">
    <source>
        <dbReference type="SAM" id="Phobius"/>
    </source>
</evidence>
<keyword evidence="10" id="KW-0443">Lipid metabolism</keyword>
<dbReference type="PIRSF" id="PIRSF000847">
    <property type="entry name" value="Phos_ph_gly_syn"/>
    <property type="match status" value="1"/>
</dbReference>
<comment type="pathway">
    <text evidence="3">Lipid metabolism.</text>
</comment>
<sequence>MPRRAALPMVLTFARVLAVPVMVYVLLVGMYAHAFWVFVAAGLSDALDGILAKRLNAASRLGAFLDPIADKGLMVAVYVTLGHTGAIPLWLVILVVFRDVLIVLGAAVYHALTHSLTMEPLPISKLNTGAQIVFAGLVLAQLGPGIGVPVVTETMLYVVAATTVASGAAYVWGWSRRVLAHEHEEAG</sequence>
<dbReference type="InterPro" id="IPR004570">
    <property type="entry name" value="Phosphatidylglycerol_P_synth"/>
</dbReference>
<dbReference type="Pfam" id="PF01066">
    <property type="entry name" value="CDP-OH_P_transf"/>
    <property type="match status" value="1"/>
</dbReference>
<name>A0A1G7P8S0_9PROT</name>
<evidence type="ECO:0000256" key="7">
    <source>
        <dbReference type="ARBA" id="ARBA00022516"/>
    </source>
</evidence>
<keyword evidence="9 15" id="KW-1133">Transmembrane helix</keyword>
<dbReference type="InterPro" id="IPR043130">
    <property type="entry name" value="CDP-OH_PTrfase_TM_dom"/>
</dbReference>
<dbReference type="EC" id="2.7.8.5" evidence="5"/>